<accession>A0A0E0BQY8</accession>
<proteinExistence type="predicted"/>
<dbReference type="Proteomes" id="UP000026961">
    <property type="component" value="Chromosome 12"/>
</dbReference>
<dbReference type="AlphaFoldDB" id="A0A0E0BQY8"/>
<evidence type="ECO:0000313" key="1">
    <source>
        <dbReference type="EnsemblPlants" id="OGLUM12G08800.1"/>
    </source>
</evidence>
<reference evidence="1" key="1">
    <citation type="submission" date="2015-04" db="UniProtKB">
        <authorList>
            <consortium name="EnsemblPlants"/>
        </authorList>
    </citation>
    <scope>IDENTIFICATION</scope>
</reference>
<sequence>MSIFENWAGKSRRLTKSPQAPRCRLVYKVKFALPKYDCKDEGISEEVAPAYRNGGRARRGCSTDLRPLYKASTLDYATVPICLELRGLGASSINAYAEHPWSYPRR</sequence>
<dbReference type="HOGENOM" id="CLU_2227333_0_0_1"/>
<keyword evidence="2" id="KW-1185">Reference proteome</keyword>
<reference evidence="1" key="2">
    <citation type="submission" date="2018-05" db="EMBL/GenBank/DDBJ databases">
        <title>OgluRS3 (Oryza glumaepatula Reference Sequence Version 3).</title>
        <authorList>
            <person name="Zhang J."/>
            <person name="Kudrna D."/>
            <person name="Lee S."/>
            <person name="Talag J."/>
            <person name="Welchert J."/>
            <person name="Wing R.A."/>
        </authorList>
    </citation>
    <scope>NUCLEOTIDE SEQUENCE [LARGE SCALE GENOMIC DNA]</scope>
</reference>
<dbReference type="EnsemblPlants" id="OGLUM12G08800.1">
    <property type="protein sequence ID" value="OGLUM12G08800.1"/>
    <property type="gene ID" value="OGLUM12G08800"/>
</dbReference>
<dbReference type="Gramene" id="OGLUM12G08800.1">
    <property type="protein sequence ID" value="OGLUM12G08800.1"/>
    <property type="gene ID" value="OGLUM12G08800"/>
</dbReference>
<organism evidence="1">
    <name type="scientific">Oryza glumipatula</name>
    <dbReference type="NCBI Taxonomy" id="40148"/>
    <lineage>
        <taxon>Eukaryota</taxon>
        <taxon>Viridiplantae</taxon>
        <taxon>Streptophyta</taxon>
        <taxon>Embryophyta</taxon>
        <taxon>Tracheophyta</taxon>
        <taxon>Spermatophyta</taxon>
        <taxon>Magnoliopsida</taxon>
        <taxon>Liliopsida</taxon>
        <taxon>Poales</taxon>
        <taxon>Poaceae</taxon>
        <taxon>BOP clade</taxon>
        <taxon>Oryzoideae</taxon>
        <taxon>Oryzeae</taxon>
        <taxon>Oryzinae</taxon>
        <taxon>Oryza</taxon>
    </lineage>
</organism>
<name>A0A0E0BQY8_9ORYZ</name>
<evidence type="ECO:0000313" key="2">
    <source>
        <dbReference type="Proteomes" id="UP000026961"/>
    </source>
</evidence>
<protein>
    <submittedName>
        <fullName evidence="1">Uncharacterized protein</fullName>
    </submittedName>
</protein>